<evidence type="ECO:0000313" key="3">
    <source>
        <dbReference type="WBParaSite" id="HPLM_0000064501-mRNA-1"/>
    </source>
</evidence>
<dbReference type="AlphaFoldDB" id="A0A0N4VTM8"/>
<accession>A0A0N4VTM8</accession>
<reference evidence="3" key="1">
    <citation type="submission" date="2017-02" db="UniProtKB">
        <authorList>
            <consortium name="WormBaseParasite"/>
        </authorList>
    </citation>
    <scope>IDENTIFICATION</scope>
</reference>
<evidence type="ECO:0000313" key="1">
    <source>
        <dbReference type="EMBL" id="VDO05964.1"/>
    </source>
</evidence>
<dbReference type="Proteomes" id="UP000268014">
    <property type="component" value="Unassembled WGS sequence"/>
</dbReference>
<organism evidence="3">
    <name type="scientific">Haemonchus placei</name>
    <name type="common">Barber's pole worm</name>
    <dbReference type="NCBI Taxonomy" id="6290"/>
    <lineage>
        <taxon>Eukaryota</taxon>
        <taxon>Metazoa</taxon>
        <taxon>Ecdysozoa</taxon>
        <taxon>Nematoda</taxon>
        <taxon>Chromadorea</taxon>
        <taxon>Rhabditida</taxon>
        <taxon>Rhabditina</taxon>
        <taxon>Rhabditomorpha</taxon>
        <taxon>Strongyloidea</taxon>
        <taxon>Trichostrongylidae</taxon>
        <taxon>Haemonchus</taxon>
    </lineage>
</organism>
<reference evidence="1 2" key="2">
    <citation type="submission" date="2018-11" db="EMBL/GenBank/DDBJ databases">
        <authorList>
            <consortium name="Pathogen Informatics"/>
        </authorList>
    </citation>
    <scope>NUCLEOTIDE SEQUENCE [LARGE SCALE GENOMIC DNA]</scope>
    <source>
        <strain evidence="1 2">MHpl1</strain>
    </source>
</reference>
<evidence type="ECO:0000313" key="2">
    <source>
        <dbReference type="Proteomes" id="UP000268014"/>
    </source>
</evidence>
<proteinExistence type="predicted"/>
<gene>
    <name evidence="1" type="ORF">HPLM_LOCUS646</name>
</gene>
<dbReference type="WBParaSite" id="HPLM_0000064501-mRNA-1">
    <property type="protein sequence ID" value="HPLM_0000064501-mRNA-1"/>
    <property type="gene ID" value="HPLM_0000064501"/>
</dbReference>
<keyword evidence="2" id="KW-1185">Reference proteome</keyword>
<protein>
    <submittedName>
        <fullName evidence="3">Transposase</fullName>
    </submittedName>
</protein>
<name>A0A0N4VTM8_HAEPC</name>
<dbReference type="EMBL" id="UZAF01000532">
    <property type="protein sequence ID" value="VDO05964.1"/>
    <property type="molecule type" value="Genomic_DNA"/>
</dbReference>
<sequence length="44" mass="5375">MDWLLTTRTRCLTAVELEKQLDQHLNFHKLLQLQRPLYRQIHSS</sequence>